<name>A0ABM7QGJ3_9GAMM</name>
<evidence type="ECO:0000313" key="1">
    <source>
        <dbReference type="EMBL" id="BCT96816.1"/>
    </source>
</evidence>
<gene>
    <name evidence="1" type="ORF">LYSHEL_26870</name>
</gene>
<dbReference type="Proteomes" id="UP000680514">
    <property type="component" value="Chromosome"/>
</dbReference>
<dbReference type="RefSeq" id="WP_213434579.1">
    <property type="nucleotide sequence ID" value="NZ_AP024546.1"/>
</dbReference>
<keyword evidence="2" id="KW-1185">Reference proteome</keyword>
<proteinExistence type="predicted"/>
<evidence type="ECO:0008006" key="3">
    <source>
        <dbReference type="Google" id="ProtNLM"/>
    </source>
</evidence>
<sequence>MRVHQDFSADSGAAVQKYREVWSAYQPEDISDDRMFIASEMMRHDLDRREDYYRFIVAHVRKEGGAYRTSALRALAYATGTESLEILFEAYESREDMAAREALQSIKLRYEYAKAVGDSNEMAFVKKRSSEAIKRLHAPQ</sequence>
<protein>
    <recommendedName>
        <fullName evidence="3">HEAT repeat domain-containing protein</fullName>
    </recommendedName>
</protein>
<accession>A0ABM7QGJ3</accession>
<organism evidence="1 2">
    <name type="scientific">Lysobacter helvus</name>
    <dbReference type="NCBI Taxonomy" id="2675059"/>
    <lineage>
        <taxon>Bacteria</taxon>
        <taxon>Pseudomonadati</taxon>
        <taxon>Pseudomonadota</taxon>
        <taxon>Gammaproteobacteria</taxon>
        <taxon>Lysobacterales</taxon>
        <taxon>Lysobacteraceae</taxon>
        <taxon>Lysobacter</taxon>
    </lineage>
</organism>
<reference evidence="1 2" key="1">
    <citation type="submission" date="2021-03" db="EMBL/GenBank/DDBJ databases">
        <title>Complete Genome Sequences of Two Lysobacter Strains Isolated from Sea Water (Lysobacter caseinilyticus) and Soil (Lysobacter helvus) in South Korea.</title>
        <authorList>
            <person name="Watanabe Y."/>
            <person name="Arakawa K."/>
        </authorList>
    </citation>
    <scope>NUCLEOTIDE SEQUENCE [LARGE SCALE GENOMIC DNA]</scope>
    <source>
        <strain evidence="1 2">D10</strain>
    </source>
</reference>
<evidence type="ECO:0000313" key="2">
    <source>
        <dbReference type="Proteomes" id="UP000680514"/>
    </source>
</evidence>
<dbReference type="EMBL" id="AP024546">
    <property type="protein sequence ID" value="BCT96816.1"/>
    <property type="molecule type" value="Genomic_DNA"/>
</dbReference>